<dbReference type="Proteomes" id="UP000317422">
    <property type="component" value="Unassembled WGS sequence"/>
</dbReference>
<dbReference type="OrthoDB" id="3483857at2"/>
<feature type="compositionally biased region" description="Polar residues" evidence="1">
    <location>
        <begin position="223"/>
        <end position="232"/>
    </location>
</feature>
<evidence type="ECO:0000256" key="1">
    <source>
        <dbReference type="SAM" id="MobiDB-lite"/>
    </source>
</evidence>
<accession>A0A543NGT4</accession>
<feature type="compositionally biased region" description="Pro residues" evidence="1">
    <location>
        <begin position="122"/>
        <end position="132"/>
    </location>
</feature>
<protein>
    <submittedName>
        <fullName evidence="2">Uncharacterized protein</fullName>
    </submittedName>
</protein>
<proteinExistence type="predicted"/>
<feature type="compositionally biased region" description="Basic and acidic residues" evidence="1">
    <location>
        <begin position="107"/>
        <end position="119"/>
    </location>
</feature>
<comment type="caution">
    <text evidence="2">The sequence shown here is derived from an EMBL/GenBank/DDBJ whole genome shotgun (WGS) entry which is preliminary data.</text>
</comment>
<feature type="region of interest" description="Disordered" evidence="1">
    <location>
        <begin position="80"/>
        <end position="232"/>
    </location>
</feature>
<reference evidence="2 3" key="1">
    <citation type="submission" date="2019-06" db="EMBL/GenBank/DDBJ databases">
        <title>Sequencing the genomes of 1000 actinobacteria strains.</title>
        <authorList>
            <person name="Klenk H.-P."/>
        </authorList>
    </citation>
    <scope>NUCLEOTIDE SEQUENCE [LARGE SCALE GENOMIC DNA]</scope>
    <source>
        <strain evidence="2 3">DSM 45015</strain>
    </source>
</reference>
<dbReference type="AlphaFoldDB" id="A0A543NGT4"/>
<feature type="compositionally biased region" description="Acidic residues" evidence="1">
    <location>
        <begin position="195"/>
        <end position="205"/>
    </location>
</feature>
<name>A0A543NGT4_9ACTN</name>
<dbReference type="EMBL" id="VFQC01000001">
    <property type="protein sequence ID" value="TQN31066.1"/>
    <property type="molecule type" value="Genomic_DNA"/>
</dbReference>
<dbReference type="RefSeq" id="WP_141922335.1">
    <property type="nucleotide sequence ID" value="NZ_VFQC01000001.1"/>
</dbReference>
<gene>
    <name evidence="2" type="ORF">FHX37_0955</name>
</gene>
<sequence length="232" mass="24867">MTDPSNDDFEERLRAALRAEADSVSPSADALEKIRTRTERNRLAFWIRLPWLRPLLAVGATVAIAGSVLVGTPQVRDQILPGSFTPSAHHRPTPPTDTLGHANSETTVREESKREEHQQQDGPPPEQPSPPPAREDSGDDEREVSSRCATVPPETDGPTTASTPEHGGTPGERTSECEPPQQPSGESPDAPQGDESGDDEPDDGGETSTSPTSEPEEDSGTSQKDTTQQPPE</sequence>
<organism evidence="2 3">
    <name type="scientific">Haloactinospora alba</name>
    <dbReference type="NCBI Taxonomy" id="405555"/>
    <lineage>
        <taxon>Bacteria</taxon>
        <taxon>Bacillati</taxon>
        <taxon>Actinomycetota</taxon>
        <taxon>Actinomycetes</taxon>
        <taxon>Streptosporangiales</taxon>
        <taxon>Nocardiopsidaceae</taxon>
        <taxon>Haloactinospora</taxon>
    </lineage>
</organism>
<evidence type="ECO:0000313" key="3">
    <source>
        <dbReference type="Proteomes" id="UP000317422"/>
    </source>
</evidence>
<keyword evidence="3" id="KW-1185">Reference proteome</keyword>
<evidence type="ECO:0000313" key="2">
    <source>
        <dbReference type="EMBL" id="TQN31066.1"/>
    </source>
</evidence>